<evidence type="ECO:0000256" key="15">
    <source>
        <dbReference type="ARBA" id="ARBA00051245"/>
    </source>
</evidence>
<accession>A0A1C9W7V6</accession>
<keyword evidence="14" id="KW-0829">Tyrosine-protein kinase</keyword>
<dbReference type="AlphaFoldDB" id="A0A1C9W7V6"/>
<evidence type="ECO:0000256" key="11">
    <source>
        <dbReference type="ARBA" id="ARBA00022840"/>
    </source>
</evidence>
<keyword evidence="7 21" id="KW-0808">Transferase</keyword>
<keyword evidence="5" id="KW-1003">Cell membrane</keyword>
<dbReference type="GO" id="GO:0005886">
    <property type="term" value="C:plasma membrane"/>
    <property type="evidence" value="ECO:0007669"/>
    <property type="project" value="UniProtKB-SubCell"/>
</dbReference>
<protein>
    <recommendedName>
        <fullName evidence="4">non-specific protein-tyrosine kinase</fullName>
        <ecNumber evidence="4">2.7.10.2</ecNumber>
    </recommendedName>
</protein>
<dbReference type="NCBIfam" id="TIGR01007">
    <property type="entry name" value="eps_fam"/>
    <property type="match status" value="1"/>
</dbReference>
<keyword evidence="8 17" id="KW-0812">Transmembrane</keyword>
<evidence type="ECO:0000256" key="12">
    <source>
        <dbReference type="ARBA" id="ARBA00022989"/>
    </source>
</evidence>
<evidence type="ECO:0000256" key="8">
    <source>
        <dbReference type="ARBA" id="ARBA00022692"/>
    </source>
</evidence>
<dbReference type="SUPFAM" id="SSF52540">
    <property type="entry name" value="P-loop containing nucleoside triphosphate hydrolases"/>
    <property type="match status" value="1"/>
</dbReference>
<evidence type="ECO:0000256" key="17">
    <source>
        <dbReference type="SAM" id="Phobius"/>
    </source>
</evidence>
<dbReference type="STRING" id="1769779.AUP74_01795"/>
<dbReference type="PANTHER" id="PTHR32309:SF13">
    <property type="entry name" value="FERRIC ENTEROBACTIN TRANSPORT PROTEIN FEPE"/>
    <property type="match status" value="1"/>
</dbReference>
<feature type="domain" description="AAA" evidence="19">
    <location>
        <begin position="536"/>
        <end position="699"/>
    </location>
</feature>
<dbReference type="Proteomes" id="UP000095672">
    <property type="component" value="Chromosome"/>
</dbReference>
<evidence type="ECO:0000256" key="4">
    <source>
        <dbReference type="ARBA" id="ARBA00011903"/>
    </source>
</evidence>
<dbReference type="Pfam" id="PF02706">
    <property type="entry name" value="Wzz"/>
    <property type="match status" value="1"/>
</dbReference>
<evidence type="ECO:0000256" key="2">
    <source>
        <dbReference type="ARBA" id="ARBA00007316"/>
    </source>
</evidence>
<evidence type="ECO:0000256" key="14">
    <source>
        <dbReference type="ARBA" id="ARBA00023137"/>
    </source>
</evidence>
<dbReference type="Gene3D" id="3.40.50.300">
    <property type="entry name" value="P-loop containing nucleotide triphosphate hydrolases"/>
    <property type="match status" value="1"/>
</dbReference>
<dbReference type="KEGG" id="micc:AUP74_01795"/>
<keyword evidence="13 17" id="KW-0472">Membrane</keyword>
<dbReference type="PATRIC" id="fig|1769779.3.peg.1796"/>
<dbReference type="InterPro" id="IPR005702">
    <property type="entry name" value="Wzc-like_C"/>
</dbReference>
<feature type="coiled-coil region" evidence="16">
    <location>
        <begin position="354"/>
        <end position="388"/>
    </location>
</feature>
<feature type="transmembrane region" description="Helical" evidence="17">
    <location>
        <begin position="33"/>
        <end position="54"/>
    </location>
</feature>
<proteinExistence type="inferred from homology"/>
<evidence type="ECO:0000256" key="5">
    <source>
        <dbReference type="ARBA" id="ARBA00022475"/>
    </source>
</evidence>
<dbReference type="EC" id="2.7.10.2" evidence="4"/>
<evidence type="ECO:0000259" key="20">
    <source>
        <dbReference type="Pfam" id="PF13807"/>
    </source>
</evidence>
<comment type="similarity">
    <text evidence="2">Belongs to the CpsD/CapB family.</text>
</comment>
<organism evidence="21 22">
    <name type="scientific">Microbulbifer aggregans</name>
    <dbReference type="NCBI Taxonomy" id="1769779"/>
    <lineage>
        <taxon>Bacteria</taxon>
        <taxon>Pseudomonadati</taxon>
        <taxon>Pseudomonadota</taxon>
        <taxon>Gammaproteobacteria</taxon>
        <taxon>Cellvibrionales</taxon>
        <taxon>Microbulbiferaceae</taxon>
        <taxon>Microbulbifer</taxon>
    </lineage>
</organism>
<evidence type="ECO:0000256" key="7">
    <source>
        <dbReference type="ARBA" id="ARBA00022679"/>
    </source>
</evidence>
<name>A0A1C9W7V6_9GAMM</name>
<keyword evidence="11" id="KW-0067">ATP-binding</keyword>
<dbReference type="PANTHER" id="PTHR32309">
    <property type="entry name" value="TYROSINE-PROTEIN KINASE"/>
    <property type="match status" value="1"/>
</dbReference>
<evidence type="ECO:0000256" key="1">
    <source>
        <dbReference type="ARBA" id="ARBA00004429"/>
    </source>
</evidence>
<dbReference type="EMBL" id="CP014143">
    <property type="protein sequence ID" value="AOS97226.1"/>
    <property type="molecule type" value="Genomic_DNA"/>
</dbReference>
<dbReference type="InterPro" id="IPR050445">
    <property type="entry name" value="Bact_polysacc_biosynth/exp"/>
</dbReference>
<dbReference type="CDD" id="cd05387">
    <property type="entry name" value="BY-kinase"/>
    <property type="match status" value="1"/>
</dbReference>
<feature type="domain" description="Polysaccharide chain length determinant N-terminal" evidence="18">
    <location>
        <begin position="18"/>
        <end position="108"/>
    </location>
</feature>
<evidence type="ECO:0000256" key="9">
    <source>
        <dbReference type="ARBA" id="ARBA00022741"/>
    </source>
</evidence>
<keyword evidence="12 17" id="KW-1133">Transmembrane helix</keyword>
<keyword evidence="6" id="KW-0997">Cell inner membrane</keyword>
<keyword evidence="22" id="KW-1185">Reference proteome</keyword>
<evidence type="ECO:0000313" key="21">
    <source>
        <dbReference type="EMBL" id="AOS97226.1"/>
    </source>
</evidence>
<evidence type="ECO:0000256" key="10">
    <source>
        <dbReference type="ARBA" id="ARBA00022777"/>
    </source>
</evidence>
<feature type="domain" description="Tyrosine-protein kinase G-rich" evidence="20">
    <location>
        <begin position="395"/>
        <end position="465"/>
    </location>
</feature>
<dbReference type="Pfam" id="PF13807">
    <property type="entry name" value="GNVR"/>
    <property type="match status" value="1"/>
</dbReference>
<dbReference type="InterPro" id="IPR003856">
    <property type="entry name" value="LPS_length_determ_N"/>
</dbReference>
<dbReference type="GO" id="GO:0004715">
    <property type="term" value="F:non-membrane spanning protein tyrosine kinase activity"/>
    <property type="evidence" value="ECO:0007669"/>
    <property type="project" value="UniProtKB-EC"/>
</dbReference>
<dbReference type="InterPro" id="IPR025669">
    <property type="entry name" value="AAA_dom"/>
</dbReference>
<evidence type="ECO:0000313" key="22">
    <source>
        <dbReference type="Proteomes" id="UP000095672"/>
    </source>
</evidence>
<evidence type="ECO:0000256" key="13">
    <source>
        <dbReference type="ARBA" id="ARBA00023136"/>
    </source>
</evidence>
<feature type="coiled-coil region" evidence="16">
    <location>
        <begin position="214"/>
        <end position="285"/>
    </location>
</feature>
<evidence type="ECO:0000256" key="16">
    <source>
        <dbReference type="SAM" id="Coils"/>
    </source>
</evidence>
<keyword evidence="9" id="KW-0547">Nucleotide-binding</keyword>
<evidence type="ECO:0000256" key="6">
    <source>
        <dbReference type="ARBA" id="ARBA00022519"/>
    </source>
</evidence>
<dbReference type="Pfam" id="PF13614">
    <property type="entry name" value="AAA_31"/>
    <property type="match status" value="1"/>
</dbReference>
<keyword evidence="10 21" id="KW-0418">Kinase</keyword>
<evidence type="ECO:0000256" key="3">
    <source>
        <dbReference type="ARBA" id="ARBA00008883"/>
    </source>
</evidence>
<comment type="catalytic activity">
    <reaction evidence="15">
        <text>L-tyrosyl-[protein] + ATP = O-phospho-L-tyrosyl-[protein] + ADP + H(+)</text>
        <dbReference type="Rhea" id="RHEA:10596"/>
        <dbReference type="Rhea" id="RHEA-COMP:10136"/>
        <dbReference type="Rhea" id="RHEA-COMP:20101"/>
        <dbReference type="ChEBI" id="CHEBI:15378"/>
        <dbReference type="ChEBI" id="CHEBI:30616"/>
        <dbReference type="ChEBI" id="CHEBI:46858"/>
        <dbReference type="ChEBI" id="CHEBI:61978"/>
        <dbReference type="ChEBI" id="CHEBI:456216"/>
        <dbReference type="EC" id="2.7.10.2"/>
    </reaction>
</comment>
<gene>
    <name evidence="21" type="primary">ptk_3</name>
    <name evidence="21" type="ORF">AUP74_01795</name>
</gene>
<dbReference type="GO" id="GO:0005524">
    <property type="term" value="F:ATP binding"/>
    <property type="evidence" value="ECO:0007669"/>
    <property type="project" value="UniProtKB-KW"/>
</dbReference>
<evidence type="ECO:0000259" key="19">
    <source>
        <dbReference type="Pfam" id="PF13614"/>
    </source>
</evidence>
<comment type="similarity">
    <text evidence="3">Belongs to the etk/wzc family.</text>
</comment>
<dbReference type="InterPro" id="IPR027417">
    <property type="entry name" value="P-loop_NTPase"/>
</dbReference>
<keyword evidence="16" id="KW-0175">Coiled coil</keyword>
<evidence type="ECO:0000259" key="18">
    <source>
        <dbReference type="Pfam" id="PF02706"/>
    </source>
</evidence>
<sequence>MNDLIRNFPQDTAAQPEAFDIRQYIGVVNRFKWYILGLTAVATLGAILVTSALPKVYEATATLMVEAEQPKALKIEDVYGQDPTRQDYMSTQFEMLRSRSIAREVVTRLDLVNDPKFAADRNSVSLKAAIKGVFSSGPSYGNVTREEMEAIELEKVVDKVADNLTIEPVINTQFAKVKFESRSPEIAARVVNTVAEVFIDKHRESKNAMTREASVWLQQRLEDLRGKLEESEERLQSYQAAQGLVDVQGVQSLASQGLNEITTDLIQARKELKQAESLRDLVTNREYDINALASLPEVLNHGVIQDVKRAEVAAAARVSELSQRYGPMHPNMIAARQQLGSVQQKLRTEIRQLISGIENDFEAAQANVAALERELDTAKQDFRELDRKDTRHNELKREVEANRQLYNAFLTRYKETSETTGYEGANARLIDEALPPQAPSKPRRLLLIAAAFMGSLIGGLGLAFVYEAFNDSVQTAVTVQNKLGQQLLGMFPKVSTKSGNRFRLSTFIRAAHTPFAEAVRTLRTNFVLKHVDNPAKVVVVTSSVAGEGKTTVAENMALALAQMEKVVLVDADLRRPSVGKDFGLAVYMPGLSNLINGSNSLAECTYFDERRGLDILPSGVVPHNPQELLGKPQLAEVIKSLAEKYDRVIIDTPPIQVVSDALMVSRLADSTVYVVKANGESQAFVKTGLDRLIATGAKVDGVVLNQVESPAMSGYFGDYQGYEGGYGAGAVYGAGGMPPGMRSRKEPDLELEG</sequence>
<reference evidence="22" key="1">
    <citation type="submission" date="2016-01" db="EMBL/GenBank/DDBJ databases">
        <title>Complete genome sequence of Microbulbifer sp. CCB-MM1, a halophile isolated from Matang Mangrove Forest, Perak.</title>
        <authorList>
            <person name="Moh T.H."/>
            <person name="Dinesh B."/>
            <person name="Lau N.-S."/>
            <person name="Go F."/>
            <person name="Alexander Chong S.-C."/>
        </authorList>
    </citation>
    <scope>NUCLEOTIDE SEQUENCE [LARGE SCALE GENOMIC DNA]</scope>
    <source>
        <strain evidence="22">CCB-MM1</strain>
    </source>
</reference>
<dbReference type="InterPro" id="IPR032807">
    <property type="entry name" value="GNVR"/>
</dbReference>
<comment type="subcellular location">
    <subcellularLocation>
        <location evidence="1">Cell inner membrane</location>
        <topology evidence="1">Multi-pass membrane protein</topology>
    </subcellularLocation>
</comment>